<organism evidence="2 3">
    <name type="scientific">Lachnellula arida</name>
    <dbReference type="NCBI Taxonomy" id="1316785"/>
    <lineage>
        <taxon>Eukaryota</taxon>
        <taxon>Fungi</taxon>
        <taxon>Dikarya</taxon>
        <taxon>Ascomycota</taxon>
        <taxon>Pezizomycotina</taxon>
        <taxon>Leotiomycetes</taxon>
        <taxon>Helotiales</taxon>
        <taxon>Lachnaceae</taxon>
        <taxon>Lachnellula</taxon>
    </lineage>
</organism>
<dbReference type="AlphaFoldDB" id="A0A8T9BKV7"/>
<protein>
    <submittedName>
        <fullName evidence="2">Uncharacterized protein</fullName>
    </submittedName>
</protein>
<keyword evidence="3" id="KW-1185">Reference proteome</keyword>
<proteinExistence type="predicted"/>
<feature type="region of interest" description="Disordered" evidence="1">
    <location>
        <begin position="1"/>
        <end position="82"/>
    </location>
</feature>
<feature type="compositionally biased region" description="Low complexity" evidence="1">
    <location>
        <begin position="59"/>
        <end position="75"/>
    </location>
</feature>
<evidence type="ECO:0000313" key="3">
    <source>
        <dbReference type="Proteomes" id="UP000469559"/>
    </source>
</evidence>
<dbReference type="OrthoDB" id="5373857at2759"/>
<comment type="caution">
    <text evidence="2">The sequence shown here is derived from an EMBL/GenBank/DDBJ whole genome shotgun (WGS) entry which is preliminary data.</text>
</comment>
<accession>A0A8T9BKV7</accession>
<sequence length="106" mass="10972">NPSHTNQPTMSSSPQDKKPTSTIGDLLSGKTPGVKNIEAAYSRAGASNHHTPGSASKLGSQEQAGASAQQGVGSAKFKDEISDQRQELSVVGKMFNNLMNGTDSGK</sequence>
<reference evidence="2 3" key="1">
    <citation type="submission" date="2018-05" db="EMBL/GenBank/DDBJ databases">
        <title>Whole genome sequencing for identification of molecular markers to develop diagnostic detection tools for the regulated plant pathogen Lachnellula willkommii.</title>
        <authorList>
            <person name="Giroux E."/>
            <person name="Bilodeau G."/>
        </authorList>
    </citation>
    <scope>NUCLEOTIDE SEQUENCE [LARGE SCALE GENOMIC DNA]</scope>
    <source>
        <strain evidence="2 3">CBS 203.66</strain>
    </source>
</reference>
<dbReference type="Proteomes" id="UP000469559">
    <property type="component" value="Unassembled WGS sequence"/>
</dbReference>
<feature type="non-terminal residue" evidence="2">
    <location>
        <position position="1"/>
    </location>
</feature>
<feature type="compositionally biased region" description="Polar residues" evidence="1">
    <location>
        <begin position="48"/>
        <end position="58"/>
    </location>
</feature>
<feature type="compositionally biased region" description="Polar residues" evidence="1">
    <location>
        <begin position="1"/>
        <end position="14"/>
    </location>
</feature>
<gene>
    <name evidence="2" type="ORF">LARI1_G000948</name>
</gene>
<evidence type="ECO:0000313" key="2">
    <source>
        <dbReference type="EMBL" id="TVY20385.1"/>
    </source>
</evidence>
<name>A0A8T9BKV7_9HELO</name>
<dbReference type="EMBL" id="QGMF01000058">
    <property type="protein sequence ID" value="TVY20385.1"/>
    <property type="molecule type" value="Genomic_DNA"/>
</dbReference>
<evidence type="ECO:0000256" key="1">
    <source>
        <dbReference type="SAM" id="MobiDB-lite"/>
    </source>
</evidence>